<dbReference type="GO" id="GO:0071013">
    <property type="term" value="C:catalytic step 2 spliceosome"/>
    <property type="evidence" value="ECO:0007669"/>
    <property type="project" value="TreeGrafter"/>
</dbReference>
<comment type="subcellular location">
    <subcellularLocation>
        <location evidence="1">Nucleus</location>
    </subcellularLocation>
</comment>
<dbReference type="InterPro" id="IPR047575">
    <property type="entry name" value="Sm"/>
</dbReference>
<evidence type="ECO:0000256" key="4">
    <source>
        <dbReference type="ARBA" id="ARBA00022728"/>
    </source>
</evidence>
<dbReference type="InterPro" id="IPR001163">
    <property type="entry name" value="Sm_dom_euk/arc"/>
</dbReference>
<gene>
    <name evidence="11" type="ORF">FN846DRAFT_458452</name>
</gene>
<keyword evidence="6 9" id="KW-0508">mRNA splicing</keyword>
<dbReference type="PIRSF" id="PIRSF016394">
    <property type="entry name" value="U6_snRNA_Lsm2"/>
    <property type="match status" value="1"/>
</dbReference>
<dbReference type="SUPFAM" id="SSF50182">
    <property type="entry name" value="Sm-like ribonucleoproteins"/>
    <property type="match status" value="1"/>
</dbReference>
<evidence type="ECO:0000259" key="10">
    <source>
        <dbReference type="PROSITE" id="PS52002"/>
    </source>
</evidence>
<dbReference type="InterPro" id="IPR010920">
    <property type="entry name" value="LSM_dom_sf"/>
</dbReference>
<dbReference type="PANTHER" id="PTHR13829:SF2">
    <property type="entry name" value="U6 SNRNA-ASSOCIATED SM-LIKE PROTEIN LSM2"/>
    <property type="match status" value="1"/>
</dbReference>
<comment type="function">
    <text evidence="9">Component of LSm protein complexes, which are involved in RNA processing and may function in a chaperone-like manner.</text>
</comment>
<keyword evidence="3 9" id="KW-0507">mRNA processing</keyword>
<dbReference type="EMBL" id="VXIS01000381">
    <property type="protein sequence ID" value="KAA8893984.1"/>
    <property type="molecule type" value="Genomic_DNA"/>
</dbReference>
<evidence type="ECO:0000313" key="11">
    <source>
        <dbReference type="EMBL" id="KAA8893984.1"/>
    </source>
</evidence>
<dbReference type="Pfam" id="PF01423">
    <property type="entry name" value="LSM"/>
    <property type="match status" value="1"/>
</dbReference>
<keyword evidence="12" id="KW-1185">Reference proteome</keyword>
<dbReference type="OrthoDB" id="10256176at2759"/>
<comment type="similarity">
    <text evidence="2 9">Belongs to the snRNP Sm proteins family.</text>
</comment>
<dbReference type="SMART" id="SM00651">
    <property type="entry name" value="Sm"/>
    <property type="match status" value="1"/>
</dbReference>
<evidence type="ECO:0000256" key="7">
    <source>
        <dbReference type="ARBA" id="ARBA00023242"/>
    </source>
</evidence>
<sequence>MLFFSFFKTLVDHEVTIELKNDLCITGTLKSVDQFLNIKLDEIRVKDEARYPHLAAVKNVFIRGSVVRYVHLPANAVDTALLEDATRREAGNAAGGKGR</sequence>
<dbReference type="PROSITE" id="PS52002">
    <property type="entry name" value="SM"/>
    <property type="match status" value="1"/>
</dbReference>
<dbReference type="FunFam" id="2.30.30.100:FF:000009">
    <property type="entry name" value="U6 snRNA-associated Sm-like protein LSm2"/>
    <property type="match status" value="1"/>
</dbReference>
<evidence type="ECO:0000256" key="8">
    <source>
        <dbReference type="ARBA" id="ARBA00023274"/>
    </source>
</evidence>
<dbReference type="Proteomes" id="UP000326924">
    <property type="component" value="Unassembled WGS sequence"/>
</dbReference>
<dbReference type="CDD" id="cd01725">
    <property type="entry name" value="LSm2"/>
    <property type="match status" value="1"/>
</dbReference>
<dbReference type="GO" id="GO:0000398">
    <property type="term" value="P:mRNA splicing, via spliceosome"/>
    <property type="evidence" value="ECO:0007669"/>
    <property type="project" value="UniProtKB-UniRule"/>
</dbReference>
<dbReference type="InterPro" id="IPR016654">
    <property type="entry name" value="U6_snRNA_Lsm2"/>
</dbReference>
<protein>
    <recommendedName>
        <fullName evidence="9">LSM complex subunit LSm2</fullName>
    </recommendedName>
</protein>
<dbReference type="InParanoid" id="A0A5J5EF55"/>
<dbReference type="GO" id="GO:0046540">
    <property type="term" value="C:U4/U6 x U5 tri-snRNP complex"/>
    <property type="evidence" value="ECO:0007669"/>
    <property type="project" value="TreeGrafter"/>
</dbReference>
<keyword evidence="5 9" id="KW-0694">RNA-binding</keyword>
<accession>A0A5J5EF55</accession>
<reference evidence="11 12" key="1">
    <citation type="submission" date="2019-09" db="EMBL/GenBank/DDBJ databases">
        <title>Draft genome of the ectomycorrhizal ascomycete Sphaerosporella brunnea.</title>
        <authorList>
            <consortium name="DOE Joint Genome Institute"/>
            <person name="Benucci G.M."/>
            <person name="Marozzi G."/>
            <person name="Antonielli L."/>
            <person name="Sanchez S."/>
            <person name="Marco P."/>
            <person name="Wang X."/>
            <person name="Falini L.B."/>
            <person name="Barry K."/>
            <person name="Haridas S."/>
            <person name="Lipzen A."/>
            <person name="Labutti K."/>
            <person name="Grigoriev I.V."/>
            <person name="Murat C."/>
            <person name="Martin F."/>
            <person name="Albertini E."/>
            <person name="Donnini D."/>
            <person name="Bonito G."/>
        </authorList>
    </citation>
    <scope>NUCLEOTIDE SEQUENCE [LARGE SCALE GENOMIC DNA]</scope>
    <source>
        <strain evidence="11 12">Sb_GMNB300</strain>
    </source>
</reference>
<evidence type="ECO:0000256" key="2">
    <source>
        <dbReference type="ARBA" id="ARBA00006850"/>
    </source>
</evidence>
<evidence type="ECO:0000256" key="1">
    <source>
        <dbReference type="ARBA" id="ARBA00004123"/>
    </source>
</evidence>
<organism evidence="11 12">
    <name type="scientific">Sphaerosporella brunnea</name>
    <dbReference type="NCBI Taxonomy" id="1250544"/>
    <lineage>
        <taxon>Eukaryota</taxon>
        <taxon>Fungi</taxon>
        <taxon>Dikarya</taxon>
        <taxon>Ascomycota</taxon>
        <taxon>Pezizomycotina</taxon>
        <taxon>Pezizomycetes</taxon>
        <taxon>Pezizales</taxon>
        <taxon>Pyronemataceae</taxon>
        <taxon>Sphaerosporella</taxon>
    </lineage>
</organism>
<evidence type="ECO:0000256" key="5">
    <source>
        <dbReference type="ARBA" id="ARBA00022884"/>
    </source>
</evidence>
<feature type="domain" description="Sm" evidence="10">
    <location>
        <begin position="2"/>
        <end position="76"/>
    </location>
</feature>
<evidence type="ECO:0000256" key="9">
    <source>
        <dbReference type="PIRNR" id="PIRNR016394"/>
    </source>
</evidence>
<evidence type="ECO:0000256" key="3">
    <source>
        <dbReference type="ARBA" id="ARBA00022664"/>
    </source>
</evidence>
<keyword evidence="4 9" id="KW-0747">Spliceosome</keyword>
<comment type="caution">
    <text evidence="11">The sequence shown here is derived from an EMBL/GenBank/DDBJ whole genome shotgun (WGS) entry which is preliminary data.</text>
</comment>
<name>A0A5J5EF55_9PEZI</name>
<keyword evidence="7 9" id="KW-0539">Nucleus</keyword>
<dbReference type="GO" id="GO:0003723">
    <property type="term" value="F:RNA binding"/>
    <property type="evidence" value="ECO:0007669"/>
    <property type="project" value="UniProtKB-UniRule"/>
</dbReference>
<dbReference type="GO" id="GO:1990726">
    <property type="term" value="C:Lsm1-7-Pat1 complex"/>
    <property type="evidence" value="ECO:0007669"/>
    <property type="project" value="TreeGrafter"/>
</dbReference>
<dbReference type="GO" id="GO:0071011">
    <property type="term" value="C:precatalytic spliceosome"/>
    <property type="evidence" value="ECO:0007669"/>
    <property type="project" value="TreeGrafter"/>
</dbReference>
<proteinExistence type="inferred from homology"/>
<dbReference type="PANTHER" id="PTHR13829">
    <property type="entry name" value="SNRNP CORE PROTEIN FAMILY MEMBER"/>
    <property type="match status" value="1"/>
</dbReference>
<dbReference type="AlphaFoldDB" id="A0A5J5EF55"/>
<dbReference type="Gene3D" id="2.30.30.100">
    <property type="match status" value="1"/>
</dbReference>
<dbReference type="GO" id="GO:0000932">
    <property type="term" value="C:P-body"/>
    <property type="evidence" value="ECO:0007669"/>
    <property type="project" value="TreeGrafter"/>
</dbReference>
<dbReference type="GO" id="GO:0005688">
    <property type="term" value="C:U6 snRNP"/>
    <property type="evidence" value="ECO:0007669"/>
    <property type="project" value="TreeGrafter"/>
</dbReference>
<dbReference type="FunCoup" id="A0A5J5EF55">
    <property type="interactions" value="1103"/>
</dbReference>
<evidence type="ECO:0000256" key="6">
    <source>
        <dbReference type="ARBA" id="ARBA00023187"/>
    </source>
</evidence>
<keyword evidence="8 9" id="KW-0687">Ribonucleoprotein</keyword>
<evidence type="ECO:0000313" key="12">
    <source>
        <dbReference type="Proteomes" id="UP000326924"/>
    </source>
</evidence>